<evidence type="ECO:0000313" key="3">
    <source>
        <dbReference type="Proteomes" id="UP000252427"/>
    </source>
</evidence>
<sequence>MANRKFQLLMSEFAQLTNGKSVNLNADQSLVCHYSGVDCYVEDGARIGLHGQMILIVPIAKKLAARQQVQLNSAFDLTRDGYLAEVKSYGCCFIRHLIAPDHPQVMVKLLSETVSVVNKLKSEIAKNVAS</sequence>
<proteinExistence type="predicted"/>
<dbReference type="Proteomes" id="UP000252427">
    <property type="component" value="Unassembled WGS sequence"/>
</dbReference>
<dbReference type="AlphaFoldDB" id="A0AAX1QQE1"/>
<name>A0AAX1QQE1_9VIBR</name>
<comment type="caution">
    <text evidence="2">The sequence shown here is derived from an EMBL/GenBank/DDBJ whole genome shotgun (WGS) entry which is preliminary data.</text>
</comment>
<dbReference type="EMBL" id="QKKS01000053">
    <property type="protein sequence ID" value="RBM75024.1"/>
    <property type="molecule type" value="Genomic_DNA"/>
</dbReference>
<organism evidence="2 3">
    <name type="scientific">Vibrio paracholerae</name>
    <dbReference type="NCBI Taxonomy" id="650003"/>
    <lineage>
        <taxon>Bacteria</taxon>
        <taxon>Pseudomonadati</taxon>
        <taxon>Pseudomonadota</taxon>
        <taxon>Gammaproteobacteria</taxon>
        <taxon>Vibrionales</taxon>
        <taxon>Vibrionaceae</taxon>
        <taxon>Vibrio</taxon>
    </lineage>
</organism>
<dbReference type="EMBL" id="QKKR01000051">
    <property type="protein sequence ID" value="RBM49680.1"/>
    <property type="molecule type" value="Genomic_DNA"/>
</dbReference>
<keyword evidence="4" id="KW-1185">Reference proteome</keyword>
<dbReference type="Proteomes" id="UP000252488">
    <property type="component" value="Unassembled WGS sequence"/>
</dbReference>
<evidence type="ECO:0000313" key="2">
    <source>
        <dbReference type="EMBL" id="RBM75024.1"/>
    </source>
</evidence>
<reference evidence="3 4" key="1">
    <citation type="submission" date="2018-06" db="EMBL/GenBank/DDBJ databases">
        <title>Draft genome sequences of nine Vibrio sp. clinical isolates from across the United States representing the closest known relative of Vibrio cholerae.</title>
        <authorList>
            <person name="Islam M.T."/>
            <person name="Liang K."/>
            <person name="Im M.S."/>
            <person name="Winkjer J."/>
            <person name="Busby S."/>
            <person name="Batra D."/>
            <person name="Rowe L."/>
            <person name="Tarr C.L."/>
            <person name="Boucher Y."/>
        </authorList>
    </citation>
    <scope>NUCLEOTIDE SEQUENCE [LARGE SCALE GENOMIC DNA]</scope>
    <source>
        <strain evidence="1 4">2016V-1111</strain>
        <strain evidence="2 3">2016V-1114</strain>
    </source>
</reference>
<gene>
    <name evidence="1" type="ORF">DLR69_17735</name>
    <name evidence="2" type="ORF">DLR70_16985</name>
</gene>
<accession>A0AAX1QQE1</accession>
<evidence type="ECO:0000313" key="1">
    <source>
        <dbReference type="EMBL" id="RBM49680.1"/>
    </source>
</evidence>
<evidence type="ECO:0000313" key="4">
    <source>
        <dbReference type="Proteomes" id="UP000252488"/>
    </source>
</evidence>
<protein>
    <submittedName>
        <fullName evidence="2">Uncharacterized protein</fullName>
    </submittedName>
</protein>
<dbReference type="RefSeq" id="WP_057642881.1">
    <property type="nucleotide sequence ID" value="NZ_CAWNVX010000048.1"/>
</dbReference>